<feature type="signal peptide" evidence="2">
    <location>
        <begin position="1"/>
        <end position="29"/>
    </location>
</feature>
<feature type="chain" id="PRO_5023912033" evidence="2">
    <location>
        <begin position="30"/>
        <end position="105"/>
    </location>
</feature>
<gene>
    <name evidence="3" type="ORF">CP967_33575</name>
</gene>
<keyword evidence="2" id="KW-0732">Signal</keyword>
<feature type="transmembrane region" description="Helical" evidence="1">
    <location>
        <begin position="53"/>
        <end position="72"/>
    </location>
</feature>
<organism evidence="3 4">
    <name type="scientific">Streptomyces nitrosporeus</name>
    <dbReference type="NCBI Taxonomy" id="28894"/>
    <lineage>
        <taxon>Bacteria</taxon>
        <taxon>Bacillati</taxon>
        <taxon>Actinomycetota</taxon>
        <taxon>Actinomycetes</taxon>
        <taxon>Kitasatosporales</taxon>
        <taxon>Streptomycetaceae</taxon>
        <taxon>Streptomyces</taxon>
    </lineage>
</organism>
<dbReference type="AlphaFoldDB" id="A0A5J6FJU4"/>
<keyword evidence="4" id="KW-1185">Reference proteome</keyword>
<evidence type="ECO:0000256" key="2">
    <source>
        <dbReference type="SAM" id="SignalP"/>
    </source>
</evidence>
<keyword evidence="1" id="KW-1133">Transmembrane helix</keyword>
<protein>
    <submittedName>
        <fullName evidence="3">Uncharacterized protein</fullName>
    </submittedName>
</protein>
<dbReference type="KEGG" id="snk:CP967_33575"/>
<dbReference type="Proteomes" id="UP000326178">
    <property type="component" value="Chromosome"/>
</dbReference>
<evidence type="ECO:0000313" key="4">
    <source>
        <dbReference type="Proteomes" id="UP000326178"/>
    </source>
</evidence>
<evidence type="ECO:0000313" key="3">
    <source>
        <dbReference type="EMBL" id="QEU76251.1"/>
    </source>
</evidence>
<dbReference type="EMBL" id="CP023702">
    <property type="protein sequence ID" value="QEU76251.1"/>
    <property type="molecule type" value="Genomic_DNA"/>
</dbReference>
<proteinExistence type="predicted"/>
<sequence length="105" mass="10812">MTGSPAVRLFTLTTATTALVLGATSPASAQCAAPTYHGGIPLWIGECPETVAGGASAVVWAVVIAVAVLWIARALSRPESPEAGDLELIDQVFSHGQPIKSEDDR</sequence>
<name>A0A5J6FJU4_9ACTN</name>
<accession>A0A5J6FJU4</accession>
<evidence type="ECO:0000256" key="1">
    <source>
        <dbReference type="SAM" id="Phobius"/>
    </source>
</evidence>
<keyword evidence="1" id="KW-0472">Membrane</keyword>
<keyword evidence="1" id="KW-0812">Transmembrane</keyword>
<dbReference type="RefSeq" id="WP_150491569.1">
    <property type="nucleotide sequence ID" value="NZ_BMUV01000026.1"/>
</dbReference>
<reference evidence="3 4" key="1">
    <citation type="submission" date="2017-09" db="EMBL/GenBank/DDBJ databases">
        <authorList>
            <person name="Lee N."/>
            <person name="Cho B.-K."/>
        </authorList>
    </citation>
    <scope>NUCLEOTIDE SEQUENCE [LARGE SCALE GENOMIC DNA]</scope>
    <source>
        <strain evidence="3 4">ATCC 12769</strain>
    </source>
</reference>